<dbReference type="Pfam" id="PF26215">
    <property type="entry name" value="HTH_animal"/>
    <property type="match status" value="1"/>
</dbReference>
<evidence type="ECO:0000313" key="2">
    <source>
        <dbReference type="Ensembl" id="ENSCSRP00000024898.1"/>
    </source>
</evidence>
<reference evidence="2" key="2">
    <citation type="submission" date="2025-09" db="UniProtKB">
        <authorList>
            <consortium name="Ensembl"/>
        </authorList>
    </citation>
    <scope>IDENTIFICATION</scope>
</reference>
<dbReference type="InterPro" id="IPR058912">
    <property type="entry name" value="HTH_animal"/>
</dbReference>
<dbReference type="AlphaFoldDB" id="A0A8C3T6V0"/>
<dbReference type="PANTHER" id="PTHR21301:SF10">
    <property type="entry name" value="REVERSE TRANSCRIPTASE DOMAIN-CONTAINING PROTEIN"/>
    <property type="match status" value="1"/>
</dbReference>
<accession>A0A8C3T6V0</accession>
<reference evidence="2" key="1">
    <citation type="submission" date="2025-08" db="UniProtKB">
        <authorList>
            <consortium name="Ensembl"/>
        </authorList>
    </citation>
    <scope>IDENTIFICATION</scope>
</reference>
<name>A0A8C3T6V0_CHESE</name>
<dbReference type="Ensembl" id="ENSCSRT00000025957.1">
    <property type="protein sequence ID" value="ENSCSRP00000024898.1"/>
    <property type="gene ID" value="ENSCSRG00000018654.1"/>
</dbReference>
<feature type="domain" description="Reverse transcriptase" evidence="1">
    <location>
        <begin position="105"/>
        <end position="358"/>
    </location>
</feature>
<sequence>MSDFYIDCFRRRAWTEIVEKQYHLPHNLSRAEHNTINSLRNNSDIIIKKADKGGGVVIMNKLEYEQEAARQLSNSTFYRPLSSDPTEEYQKKLHHLLQKLPGKAQEQICIDTCLEPRPGIFYLLPKIHKPGNPGRPIISGIGTLTAGLSGYVDSLLRPYATSTPSYLRDTTDFLRKLQSIGDLPDNAILATMDVEAPYTNIPHKDGLQAIRNSIPDNATANLVAELCDFVLTHNYFTFGVNIYLQVSGTAMGTHMAPQYANIFMADLEQRFLSTRSLMPLLCLRYIDDIFIIWTHGKETLEEFHHDFNNFHPTINLSLDQSTQVVHFLDTTVLISDGHINTTLYRKPTDRYTYLHTSSFHPEHTTRSIVYSQALRYNRICSNPSDRDKHLQDLYQAFLKLQYRPAKVKKTD</sequence>
<proteinExistence type="predicted"/>
<evidence type="ECO:0000313" key="3">
    <source>
        <dbReference type="Proteomes" id="UP000694403"/>
    </source>
</evidence>
<evidence type="ECO:0000259" key="1">
    <source>
        <dbReference type="PROSITE" id="PS50878"/>
    </source>
</evidence>
<dbReference type="PROSITE" id="PS50878">
    <property type="entry name" value="RT_POL"/>
    <property type="match status" value="1"/>
</dbReference>
<dbReference type="Proteomes" id="UP000694403">
    <property type="component" value="Unplaced"/>
</dbReference>
<keyword evidence="3" id="KW-1185">Reference proteome</keyword>
<dbReference type="PANTHER" id="PTHR21301">
    <property type="entry name" value="REVERSE TRANSCRIPTASE"/>
    <property type="match status" value="1"/>
</dbReference>
<protein>
    <recommendedName>
        <fullName evidence="1">Reverse transcriptase domain-containing protein</fullName>
    </recommendedName>
</protein>
<dbReference type="InterPro" id="IPR000477">
    <property type="entry name" value="RT_dom"/>
</dbReference>
<dbReference type="Pfam" id="PF00078">
    <property type="entry name" value="RVT_1"/>
    <property type="match status" value="1"/>
</dbReference>
<organism evidence="2 3">
    <name type="scientific">Chelydra serpentina</name>
    <name type="common">Snapping turtle</name>
    <name type="synonym">Testudo serpentina</name>
    <dbReference type="NCBI Taxonomy" id="8475"/>
    <lineage>
        <taxon>Eukaryota</taxon>
        <taxon>Metazoa</taxon>
        <taxon>Chordata</taxon>
        <taxon>Craniata</taxon>
        <taxon>Vertebrata</taxon>
        <taxon>Euteleostomi</taxon>
        <taxon>Archelosauria</taxon>
        <taxon>Testudinata</taxon>
        <taxon>Testudines</taxon>
        <taxon>Cryptodira</taxon>
        <taxon>Durocryptodira</taxon>
        <taxon>Americhelydia</taxon>
        <taxon>Chelydroidea</taxon>
        <taxon>Chelydridae</taxon>
        <taxon>Chelydra</taxon>
    </lineage>
</organism>